<dbReference type="RefSeq" id="WP_369948592.1">
    <property type="nucleotide sequence ID" value="NZ_JBCLSH010000029.1"/>
</dbReference>
<gene>
    <name evidence="1" type="ORF">AALA52_07550</name>
</gene>
<sequence>MKKLLVITDVILVLTAVILIFAVRHDIRPAIAPTVLAEEMTPKEEQTTPIDIEQIQVENFESIHGYWMNPESDIADRKIHVLENAVAKNGRNFNLRYGGINEQTGQVYLWMYLKGIAPENGSRFEIYPKGTAIPVKLADGSIDYTGKHDPTFKEKDRIVMEGSARTVEELKSLVLYRDTEERYQNSWSNTLEKNIEKS</sequence>
<name>A0ABV4D3I3_9LACT</name>
<keyword evidence="2" id="KW-1185">Reference proteome</keyword>
<evidence type="ECO:0000313" key="1">
    <source>
        <dbReference type="EMBL" id="MEY8444092.1"/>
    </source>
</evidence>
<dbReference type="Proteomes" id="UP001565283">
    <property type="component" value="Unassembled WGS sequence"/>
</dbReference>
<evidence type="ECO:0000313" key="2">
    <source>
        <dbReference type="Proteomes" id="UP001565283"/>
    </source>
</evidence>
<accession>A0ABV4D3I3</accession>
<comment type="caution">
    <text evidence="1">The sequence shown here is derived from an EMBL/GenBank/DDBJ whole genome shotgun (WGS) entry which is preliminary data.</text>
</comment>
<dbReference type="EMBL" id="JBCLSH010000029">
    <property type="protein sequence ID" value="MEY8444092.1"/>
    <property type="molecule type" value="Genomic_DNA"/>
</dbReference>
<protein>
    <submittedName>
        <fullName evidence="1">Uncharacterized protein</fullName>
    </submittedName>
</protein>
<proteinExistence type="predicted"/>
<organism evidence="1 2">
    <name type="scientific">Lactococcus ileimucosae</name>
    <dbReference type="NCBI Taxonomy" id="2941329"/>
    <lineage>
        <taxon>Bacteria</taxon>
        <taxon>Bacillati</taxon>
        <taxon>Bacillota</taxon>
        <taxon>Bacilli</taxon>
        <taxon>Lactobacillales</taxon>
        <taxon>Streptococcaceae</taxon>
        <taxon>Lactococcus</taxon>
    </lineage>
</organism>
<reference evidence="1 2" key="1">
    <citation type="submission" date="2024-03" db="EMBL/GenBank/DDBJ databases">
        <title>Mouse gut bacterial collection (mGBC) of GemPharmatech.</title>
        <authorList>
            <person name="He Y."/>
            <person name="Dong L."/>
            <person name="Wu D."/>
            <person name="Gao X."/>
            <person name="Lin Z."/>
        </authorList>
    </citation>
    <scope>NUCLEOTIDE SEQUENCE [LARGE SCALE GENOMIC DNA]</scope>
    <source>
        <strain evidence="1 2">61-15</strain>
    </source>
</reference>